<dbReference type="EMBL" id="QTSX02000076">
    <property type="protein sequence ID" value="KAJ9088944.1"/>
    <property type="molecule type" value="Genomic_DNA"/>
</dbReference>
<dbReference type="Proteomes" id="UP001165960">
    <property type="component" value="Unassembled WGS sequence"/>
</dbReference>
<keyword evidence="2" id="KW-1185">Reference proteome</keyword>
<reference evidence="1" key="1">
    <citation type="submission" date="2022-04" db="EMBL/GenBank/DDBJ databases">
        <title>Genome of the entomopathogenic fungus Entomophthora muscae.</title>
        <authorList>
            <person name="Elya C."/>
            <person name="Lovett B.R."/>
            <person name="Lee E."/>
            <person name="Macias A.M."/>
            <person name="Hajek A.E."/>
            <person name="De Bivort B.L."/>
            <person name="Kasson M.T."/>
            <person name="De Fine Licht H.H."/>
            <person name="Stajich J.E."/>
        </authorList>
    </citation>
    <scope>NUCLEOTIDE SEQUENCE</scope>
    <source>
        <strain evidence="1">Berkeley</strain>
    </source>
</reference>
<name>A0ACC2UP99_9FUNG</name>
<evidence type="ECO:0000313" key="2">
    <source>
        <dbReference type="Proteomes" id="UP001165960"/>
    </source>
</evidence>
<accession>A0ACC2UP99</accession>
<comment type="caution">
    <text evidence="1">The sequence shown here is derived from an EMBL/GenBank/DDBJ whole genome shotgun (WGS) entry which is preliminary data.</text>
</comment>
<sequence length="240" mass="27800">MAKASKCSSNSRTFSKHYAPCFPAQVAYAKHKLVQVFQEIIFYHKNGYCPMDTKPLSSMRSINHLLRFRGQRPTGRKSILFRGYSPKRAFRKSSHLFWRYREDIYFTSITQKAVEVNPTAKSCAPSRRQRSIIKQSTTPYSYPARITKPIYPTIFQPLLPYATVPDCLISFESFSICFEPVLSPESQVESVVPEEERFLQSMRERRGRAYAPFVKKSKDEMSCPPPRPHSNLDECECMVD</sequence>
<evidence type="ECO:0000313" key="1">
    <source>
        <dbReference type="EMBL" id="KAJ9088944.1"/>
    </source>
</evidence>
<protein>
    <submittedName>
        <fullName evidence="1">Uncharacterized protein</fullName>
    </submittedName>
</protein>
<organism evidence="1 2">
    <name type="scientific">Entomophthora muscae</name>
    <dbReference type="NCBI Taxonomy" id="34485"/>
    <lineage>
        <taxon>Eukaryota</taxon>
        <taxon>Fungi</taxon>
        <taxon>Fungi incertae sedis</taxon>
        <taxon>Zoopagomycota</taxon>
        <taxon>Entomophthoromycotina</taxon>
        <taxon>Entomophthoromycetes</taxon>
        <taxon>Entomophthorales</taxon>
        <taxon>Entomophthoraceae</taxon>
        <taxon>Entomophthora</taxon>
    </lineage>
</organism>
<proteinExistence type="predicted"/>
<gene>
    <name evidence="1" type="ORF">DSO57_1017887</name>
</gene>